<keyword evidence="2" id="KW-1185">Reference proteome</keyword>
<evidence type="ECO:0000313" key="1">
    <source>
        <dbReference type="EMBL" id="CAG8760321.1"/>
    </source>
</evidence>
<feature type="non-terminal residue" evidence="1">
    <location>
        <position position="41"/>
    </location>
</feature>
<sequence length="41" mass="4639">SKNVPIPIAKRKPNLLKLIKKKDNFILNPIPHDPPLKSIAK</sequence>
<proteinExistence type="predicted"/>
<name>A0ACA9QTL5_9GLOM</name>
<organism evidence="1 2">
    <name type="scientific">Cetraspora pellucida</name>
    <dbReference type="NCBI Taxonomy" id="1433469"/>
    <lineage>
        <taxon>Eukaryota</taxon>
        <taxon>Fungi</taxon>
        <taxon>Fungi incertae sedis</taxon>
        <taxon>Mucoromycota</taxon>
        <taxon>Glomeromycotina</taxon>
        <taxon>Glomeromycetes</taxon>
        <taxon>Diversisporales</taxon>
        <taxon>Gigasporaceae</taxon>
        <taxon>Cetraspora</taxon>
    </lineage>
</organism>
<feature type="non-terminal residue" evidence="1">
    <location>
        <position position="1"/>
    </location>
</feature>
<gene>
    <name evidence="1" type="ORF">SPELUC_LOCUS15083</name>
</gene>
<accession>A0ACA9QTL5</accession>
<protein>
    <submittedName>
        <fullName evidence="1">14024_t:CDS:1</fullName>
    </submittedName>
</protein>
<evidence type="ECO:0000313" key="2">
    <source>
        <dbReference type="Proteomes" id="UP000789366"/>
    </source>
</evidence>
<dbReference type="Proteomes" id="UP000789366">
    <property type="component" value="Unassembled WGS sequence"/>
</dbReference>
<dbReference type="EMBL" id="CAJVPW010047919">
    <property type="protein sequence ID" value="CAG8760321.1"/>
    <property type="molecule type" value="Genomic_DNA"/>
</dbReference>
<reference evidence="1" key="1">
    <citation type="submission" date="2021-06" db="EMBL/GenBank/DDBJ databases">
        <authorList>
            <person name="Kallberg Y."/>
            <person name="Tangrot J."/>
            <person name="Rosling A."/>
        </authorList>
    </citation>
    <scope>NUCLEOTIDE SEQUENCE</scope>
    <source>
        <strain evidence="1">28 12/20/2015</strain>
    </source>
</reference>
<comment type="caution">
    <text evidence="1">The sequence shown here is derived from an EMBL/GenBank/DDBJ whole genome shotgun (WGS) entry which is preliminary data.</text>
</comment>